<feature type="compositionally biased region" description="Low complexity" evidence="1">
    <location>
        <begin position="111"/>
        <end position="122"/>
    </location>
</feature>
<comment type="caution">
    <text evidence="3">The sequence shown here is derived from an EMBL/GenBank/DDBJ whole genome shotgun (WGS) entry which is preliminary data.</text>
</comment>
<evidence type="ECO:0000256" key="1">
    <source>
        <dbReference type="SAM" id="MobiDB-lite"/>
    </source>
</evidence>
<protein>
    <submittedName>
        <fullName evidence="3">Uncharacterized protein</fullName>
    </submittedName>
</protein>
<sequence>MEHDLETGSSPSPAPAVAAIKPELVIACTFVSAVVFIGAFIAFYPQDTLLPTFSVDVAAGFDGLDGGGPAANATTMFDLTLHGVTRRRLFRTLGICNERARWRSPTRARRSPGPGCPGSACPHRGRST</sequence>
<keyword evidence="2" id="KW-0812">Transmembrane</keyword>
<keyword evidence="2" id="KW-0472">Membrane</keyword>
<proteinExistence type="predicted"/>
<keyword evidence="4" id="KW-1185">Reference proteome</keyword>
<feature type="region of interest" description="Disordered" evidence="1">
    <location>
        <begin position="103"/>
        <end position="128"/>
    </location>
</feature>
<dbReference type="EMBL" id="PQIB02000015">
    <property type="protein sequence ID" value="RLM64872.1"/>
    <property type="molecule type" value="Genomic_DNA"/>
</dbReference>
<evidence type="ECO:0000313" key="3">
    <source>
        <dbReference type="EMBL" id="RLM64872.1"/>
    </source>
</evidence>
<dbReference type="Proteomes" id="UP000275267">
    <property type="component" value="Unassembled WGS sequence"/>
</dbReference>
<accession>A0A3L6PT11</accession>
<evidence type="ECO:0000256" key="2">
    <source>
        <dbReference type="SAM" id="Phobius"/>
    </source>
</evidence>
<gene>
    <name evidence="3" type="ORF">C2845_PM16G14050</name>
</gene>
<organism evidence="3 4">
    <name type="scientific">Panicum miliaceum</name>
    <name type="common">Proso millet</name>
    <name type="synonym">Broomcorn millet</name>
    <dbReference type="NCBI Taxonomy" id="4540"/>
    <lineage>
        <taxon>Eukaryota</taxon>
        <taxon>Viridiplantae</taxon>
        <taxon>Streptophyta</taxon>
        <taxon>Embryophyta</taxon>
        <taxon>Tracheophyta</taxon>
        <taxon>Spermatophyta</taxon>
        <taxon>Magnoliopsida</taxon>
        <taxon>Liliopsida</taxon>
        <taxon>Poales</taxon>
        <taxon>Poaceae</taxon>
        <taxon>PACMAD clade</taxon>
        <taxon>Panicoideae</taxon>
        <taxon>Panicodae</taxon>
        <taxon>Paniceae</taxon>
        <taxon>Panicinae</taxon>
        <taxon>Panicum</taxon>
        <taxon>Panicum sect. Panicum</taxon>
    </lineage>
</organism>
<dbReference type="OrthoDB" id="10573997at2759"/>
<keyword evidence="2" id="KW-1133">Transmembrane helix</keyword>
<evidence type="ECO:0000313" key="4">
    <source>
        <dbReference type="Proteomes" id="UP000275267"/>
    </source>
</evidence>
<reference evidence="4" key="1">
    <citation type="journal article" date="2019" name="Nat. Commun.">
        <title>The genome of broomcorn millet.</title>
        <authorList>
            <person name="Zou C."/>
            <person name="Miki D."/>
            <person name="Li D."/>
            <person name="Tang Q."/>
            <person name="Xiao L."/>
            <person name="Rajput S."/>
            <person name="Deng P."/>
            <person name="Jia W."/>
            <person name="Huang R."/>
            <person name="Zhang M."/>
            <person name="Sun Y."/>
            <person name="Hu J."/>
            <person name="Fu X."/>
            <person name="Schnable P.S."/>
            <person name="Li F."/>
            <person name="Zhang H."/>
            <person name="Feng B."/>
            <person name="Zhu X."/>
            <person name="Liu R."/>
            <person name="Schnable J.C."/>
            <person name="Zhu J.-K."/>
            <person name="Zhang H."/>
        </authorList>
    </citation>
    <scope>NUCLEOTIDE SEQUENCE [LARGE SCALE GENOMIC DNA]</scope>
</reference>
<dbReference type="AlphaFoldDB" id="A0A3L6PT11"/>
<name>A0A3L6PT11_PANMI</name>
<feature type="transmembrane region" description="Helical" evidence="2">
    <location>
        <begin position="24"/>
        <end position="44"/>
    </location>
</feature>